<proteinExistence type="inferred from homology"/>
<dbReference type="Pfam" id="PF13646">
    <property type="entry name" value="HEAT_2"/>
    <property type="match status" value="2"/>
</dbReference>
<dbReference type="PANTHER" id="PTHR12697:SF5">
    <property type="entry name" value="DEOXYHYPUSINE HYDROXYLASE"/>
    <property type="match status" value="1"/>
</dbReference>
<dbReference type="KEGG" id="syw:SYNW2011"/>
<dbReference type="InterPro" id="IPR004155">
    <property type="entry name" value="PBS_lyase_HEAT"/>
</dbReference>
<dbReference type="Proteomes" id="UP000001422">
    <property type="component" value="Chromosome"/>
</dbReference>
<name>Q7TTT2_PARMW</name>
<dbReference type="InterPro" id="IPR011989">
    <property type="entry name" value="ARM-like"/>
</dbReference>
<dbReference type="GO" id="GO:0030089">
    <property type="term" value="C:phycobilisome"/>
    <property type="evidence" value="ECO:0007669"/>
    <property type="project" value="UniProtKB-KW"/>
</dbReference>
<comment type="similarity">
    <text evidence="1">Belongs to the CpcE/RpcE/PecE family.</text>
</comment>
<dbReference type="SMART" id="SM00567">
    <property type="entry name" value="EZ_HEAT"/>
    <property type="match status" value="2"/>
</dbReference>
<dbReference type="AlphaFoldDB" id="Q7TTT2"/>
<evidence type="ECO:0000313" key="5">
    <source>
        <dbReference type="Proteomes" id="UP000001422"/>
    </source>
</evidence>
<dbReference type="GO" id="GO:0016829">
    <property type="term" value="F:lyase activity"/>
    <property type="evidence" value="ECO:0007669"/>
    <property type="project" value="UniProtKB-KW"/>
</dbReference>
<accession>Q7TTT2</accession>
<gene>
    <name evidence="4" type="primary">mpeU</name>
    <name evidence="4" type="ordered locus">SYNW2011</name>
</gene>
<dbReference type="EMBL" id="BX569694">
    <property type="protein sequence ID" value="CAE08526.1"/>
    <property type="molecule type" value="Genomic_DNA"/>
</dbReference>
<evidence type="ECO:0000256" key="3">
    <source>
        <dbReference type="ARBA" id="ARBA00022738"/>
    </source>
</evidence>
<protein>
    <submittedName>
        <fullName evidence="4">Bilin biosynthesis protein MpeU (PBS lyase HEAT-like repeat)</fullName>
    </submittedName>
</protein>
<dbReference type="InterPro" id="IPR016024">
    <property type="entry name" value="ARM-type_fold"/>
</dbReference>
<dbReference type="Gene3D" id="1.25.10.10">
    <property type="entry name" value="Leucine-rich Repeat Variant"/>
    <property type="match status" value="2"/>
</dbReference>
<dbReference type="STRING" id="84588.SYNW2011"/>
<organism evidence="4 5">
    <name type="scientific">Parasynechococcus marenigrum (strain WH8102)</name>
    <dbReference type="NCBI Taxonomy" id="84588"/>
    <lineage>
        <taxon>Bacteria</taxon>
        <taxon>Bacillati</taxon>
        <taxon>Cyanobacteriota</taxon>
        <taxon>Cyanophyceae</taxon>
        <taxon>Synechococcales</taxon>
        <taxon>Prochlorococcaceae</taxon>
        <taxon>Parasynechococcus</taxon>
        <taxon>Parasynechococcus marenigrum</taxon>
    </lineage>
</organism>
<sequence length="301" mass="32125">MPTVLQDFSNVSSLSDSQLTEEEALQLANELSFKLSDGEKPGSDAASLKKMVAGLGDARGALRLTFAKSLGAVGDEALPILCEALRQHQNVVIRRASAKTLNLIGSKEALPYLLEAFLEDSDPVVLGSSAGAMATIGPDAMDSLLGILKNPDCTPFQVGLINLALSFIGANAPEALLEAAESDVTEVRVAAISALGDQIQKSDDHRAKNRVFRALDDCSPDVRAEAVTLIGKSCDAEDVEHMLTRKLIDKDTQVRKNTAMALMKLEAFNSVESIEKAKSTEDDESVQAVFDVAINILSRNL</sequence>
<dbReference type="HOGENOM" id="CLU_920356_0_0_3"/>
<evidence type="ECO:0000313" key="4">
    <source>
        <dbReference type="EMBL" id="CAE08526.1"/>
    </source>
</evidence>
<dbReference type="PANTHER" id="PTHR12697">
    <property type="entry name" value="PBS LYASE HEAT-LIKE PROTEIN"/>
    <property type="match status" value="1"/>
</dbReference>
<dbReference type="SUPFAM" id="SSF48371">
    <property type="entry name" value="ARM repeat"/>
    <property type="match status" value="1"/>
</dbReference>
<dbReference type="RefSeq" id="WP_011128869.1">
    <property type="nucleotide sequence ID" value="NC_005070.1"/>
</dbReference>
<evidence type="ECO:0000256" key="1">
    <source>
        <dbReference type="ARBA" id="ARBA00009299"/>
    </source>
</evidence>
<keyword evidence="3" id="KW-0605">Phycobilisome</keyword>
<evidence type="ECO:0000256" key="2">
    <source>
        <dbReference type="ARBA" id="ARBA00022549"/>
    </source>
</evidence>
<keyword evidence="2" id="KW-0042">Antenna complex</keyword>
<dbReference type="eggNOG" id="COG1413">
    <property type="taxonomic scope" value="Bacteria"/>
</dbReference>
<keyword evidence="5" id="KW-1185">Reference proteome</keyword>
<dbReference type="GO" id="GO:0016491">
    <property type="term" value="F:oxidoreductase activity"/>
    <property type="evidence" value="ECO:0007669"/>
    <property type="project" value="TreeGrafter"/>
</dbReference>
<reference evidence="4 5" key="1">
    <citation type="journal article" date="2003" name="Nature">
        <title>The genome of a motile marine Synechococcus.</title>
        <authorList>
            <person name="Palenik B."/>
            <person name="Brahamsha B."/>
            <person name="Larimer F."/>
            <person name="Land M."/>
            <person name="Hauser L."/>
            <person name="Chain P."/>
            <person name="Lamerdin J."/>
            <person name="Regala W."/>
            <person name="Allen E.A."/>
            <person name="McCarren J."/>
            <person name="Paulsen I."/>
            <person name="Dufresne A."/>
            <person name="Partensky F."/>
            <person name="Webb E."/>
            <person name="Waterbury J."/>
        </authorList>
    </citation>
    <scope>NUCLEOTIDE SEQUENCE [LARGE SCALE GENOMIC DNA]</scope>
    <source>
        <strain evidence="4 5">WH8102</strain>
    </source>
</reference>